<dbReference type="OrthoDB" id="2050153at2"/>
<organism evidence="4 5">
    <name type="scientific">Chengkuizengella marina</name>
    <dbReference type="NCBI Taxonomy" id="2507566"/>
    <lineage>
        <taxon>Bacteria</taxon>
        <taxon>Bacillati</taxon>
        <taxon>Bacillota</taxon>
        <taxon>Bacilli</taxon>
        <taxon>Bacillales</taxon>
        <taxon>Paenibacillaceae</taxon>
        <taxon>Chengkuizengella</taxon>
    </lineage>
</organism>
<evidence type="ECO:0000256" key="2">
    <source>
        <dbReference type="SAM" id="Phobius"/>
    </source>
</evidence>
<gene>
    <name evidence="4" type="ORF">ERL59_16700</name>
</gene>
<feature type="region of interest" description="Disordered" evidence="1">
    <location>
        <begin position="67"/>
        <end position="88"/>
    </location>
</feature>
<dbReference type="GO" id="GO:0004222">
    <property type="term" value="F:metalloendopeptidase activity"/>
    <property type="evidence" value="ECO:0007669"/>
    <property type="project" value="TreeGrafter"/>
</dbReference>
<dbReference type="InterPro" id="IPR011055">
    <property type="entry name" value="Dup_hybrid_motif"/>
</dbReference>
<dbReference type="AlphaFoldDB" id="A0A6N9Q7B0"/>
<dbReference type="InterPro" id="IPR016047">
    <property type="entry name" value="M23ase_b-sheet_dom"/>
</dbReference>
<dbReference type="PANTHER" id="PTHR21666">
    <property type="entry name" value="PEPTIDASE-RELATED"/>
    <property type="match status" value="1"/>
</dbReference>
<name>A0A6N9Q7B0_9BACL</name>
<feature type="compositionally biased region" description="Basic and acidic residues" evidence="1">
    <location>
        <begin position="1"/>
        <end position="18"/>
    </location>
</feature>
<dbReference type="InterPro" id="IPR050570">
    <property type="entry name" value="Cell_wall_metabolism_enzyme"/>
</dbReference>
<feature type="region of interest" description="Disordered" evidence="1">
    <location>
        <begin position="1"/>
        <end position="22"/>
    </location>
</feature>
<dbReference type="EMBL" id="SIJB01000033">
    <property type="protein sequence ID" value="NBI30591.1"/>
    <property type="molecule type" value="Genomic_DNA"/>
</dbReference>
<evidence type="ECO:0000256" key="1">
    <source>
        <dbReference type="SAM" id="MobiDB-lite"/>
    </source>
</evidence>
<keyword evidence="5" id="KW-1185">Reference proteome</keyword>
<evidence type="ECO:0000313" key="4">
    <source>
        <dbReference type="EMBL" id="NBI30591.1"/>
    </source>
</evidence>
<evidence type="ECO:0000313" key="5">
    <source>
        <dbReference type="Proteomes" id="UP000448943"/>
    </source>
</evidence>
<feature type="transmembrane region" description="Helical" evidence="2">
    <location>
        <begin position="36"/>
        <end position="56"/>
    </location>
</feature>
<dbReference type="PANTHER" id="PTHR21666:SF291">
    <property type="entry name" value="STAGE II SPORULATION PROTEIN Q"/>
    <property type="match status" value="1"/>
</dbReference>
<dbReference type="SUPFAM" id="SSF51261">
    <property type="entry name" value="Duplicated hybrid motif"/>
    <property type="match status" value="1"/>
</dbReference>
<proteinExistence type="predicted"/>
<feature type="domain" description="M23ase beta-sheet core" evidence="3">
    <location>
        <begin position="140"/>
        <end position="235"/>
    </location>
</feature>
<dbReference type="CDD" id="cd12797">
    <property type="entry name" value="M23_peptidase"/>
    <property type="match status" value="1"/>
</dbReference>
<sequence length="241" mass="26822">MNDNKKENQHEQTPENKEGVTNAQAGSWKRFFGKKWAFPAMYMAAVVLIVSFMVYFQANDETSLTESELGLEVSEENPSETDSQSGLDVPVNLSTESIAWPVENRDDLEIIRHFYDENGDNESKQAAVVEFDGTMTPSVGISLSHPDDESFDVLAALSGKVTRVETIPVAGNIVEITHEDGLKTVYQSLTEIQVEMDQEVEQGDKIAEAGTNELDKDFGVHLDFEIYQNDEAINPEQLIQG</sequence>
<dbReference type="Proteomes" id="UP000448943">
    <property type="component" value="Unassembled WGS sequence"/>
</dbReference>
<dbReference type="Gene3D" id="2.70.70.10">
    <property type="entry name" value="Glucose Permease (Domain IIA)"/>
    <property type="match status" value="1"/>
</dbReference>
<dbReference type="Pfam" id="PF01551">
    <property type="entry name" value="Peptidase_M23"/>
    <property type="match status" value="1"/>
</dbReference>
<keyword evidence="2" id="KW-1133">Transmembrane helix</keyword>
<accession>A0A6N9Q7B0</accession>
<dbReference type="RefSeq" id="WP_160647404.1">
    <property type="nucleotide sequence ID" value="NZ_SIJB01000033.1"/>
</dbReference>
<keyword evidence="2" id="KW-0812">Transmembrane</keyword>
<keyword evidence="2" id="KW-0472">Membrane</keyword>
<evidence type="ECO:0000259" key="3">
    <source>
        <dbReference type="Pfam" id="PF01551"/>
    </source>
</evidence>
<comment type="caution">
    <text evidence="4">The sequence shown here is derived from an EMBL/GenBank/DDBJ whole genome shotgun (WGS) entry which is preliminary data.</text>
</comment>
<protein>
    <submittedName>
        <fullName evidence="4">M23 family metallopeptidase</fullName>
    </submittedName>
</protein>
<reference evidence="4 5" key="1">
    <citation type="submission" date="2019-01" db="EMBL/GenBank/DDBJ databases">
        <title>Chengkuizengella sp. nov., isolated from deep-sea sediment of East Pacific Ocean.</title>
        <authorList>
            <person name="Yang J."/>
            <person name="Lai Q."/>
            <person name="Shao Z."/>
        </authorList>
    </citation>
    <scope>NUCLEOTIDE SEQUENCE [LARGE SCALE GENOMIC DNA]</scope>
    <source>
        <strain evidence="4 5">YPA3-1-1</strain>
    </source>
</reference>